<feature type="transmembrane region" description="Helical" evidence="6">
    <location>
        <begin position="341"/>
        <end position="364"/>
    </location>
</feature>
<gene>
    <name evidence="8" type="ORF">I8J29_11480</name>
</gene>
<feature type="transmembrane region" description="Helical" evidence="6">
    <location>
        <begin position="291"/>
        <end position="309"/>
    </location>
</feature>
<feature type="transmembrane region" description="Helical" evidence="6">
    <location>
        <begin position="180"/>
        <end position="201"/>
    </location>
</feature>
<feature type="domain" description="ABC-2 type transporter transmembrane" evidence="7">
    <location>
        <begin position="19"/>
        <end position="360"/>
    </location>
</feature>
<dbReference type="RefSeq" id="WP_208847745.1">
    <property type="nucleotide sequence ID" value="NZ_JAGGDJ010000005.1"/>
</dbReference>
<keyword evidence="2" id="KW-1003">Cell membrane</keyword>
<protein>
    <submittedName>
        <fullName evidence="8">ABC transporter permease</fullName>
    </submittedName>
</protein>
<evidence type="ECO:0000313" key="9">
    <source>
        <dbReference type="Proteomes" id="UP000670947"/>
    </source>
</evidence>
<keyword evidence="3 6" id="KW-0812">Transmembrane</keyword>
<dbReference type="InterPro" id="IPR013525">
    <property type="entry name" value="ABC2_TM"/>
</dbReference>
<keyword evidence="4 6" id="KW-1133">Transmembrane helix</keyword>
<organism evidence="8 9">
    <name type="scientific">Paenibacillus artemisiicola</name>
    <dbReference type="NCBI Taxonomy" id="1172618"/>
    <lineage>
        <taxon>Bacteria</taxon>
        <taxon>Bacillati</taxon>
        <taxon>Bacillota</taxon>
        <taxon>Bacilli</taxon>
        <taxon>Bacillales</taxon>
        <taxon>Paenibacillaceae</taxon>
        <taxon>Paenibacillus</taxon>
    </lineage>
</organism>
<dbReference type="Proteomes" id="UP000670947">
    <property type="component" value="Unassembled WGS sequence"/>
</dbReference>
<evidence type="ECO:0000256" key="5">
    <source>
        <dbReference type="ARBA" id="ARBA00023136"/>
    </source>
</evidence>
<evidence type="ECO:0000256" key="3">
    <source>
        <dbReference type="ARBA" id="ARBA00022692"/>
    </source>
</evidence>
<reference evidence="8 9" key="1">
    <citation type="submission" date="2021-03" db="EMBL/GenBank/DDBJ databases">
        <title>Paenibacillus artemisicola MWE-103 whole genome sequence.</title>
        <authorList>
            <person name="Ham Y.J."/>
        </authorList>
    </citation>
    <scope>NUCLEOTIDE SEQUENCE [LARGE SCALE GENOMIC DNA]</scope>
    <source>
        <strain evidence="8 9">MWE-103</strain>
    </source>
</reference>
<proteinExistence type="predicted"/>
<accession>A0ABS3W972</accession>
<keyword evidence="5 6" id="KW-0472">Membrane</keyword>
<sequence>MITWLMTVKEIKQHFRDYRTFIFMLGFPIVLMLVLGITLTNAFVTELELSDIKVAVHDASSGDLSQAFGGFEKQLASTGIAFVPLKDGENGRAAVEDNQYTAYVEVTDAGISQYGSSRDTVESGIVQGMLNAFADKYNAAAAVARTDPAKVGELLADADGGSYLKDESIAADRTPGSMDYYALSMTVMVGLWGAMSAGGLLRSEAVRGTGIRLVSAPIRRGEIYVGKVLGNVVSNSLCILAIIFFSKWVFKAYWGAHLPLVIGVLVCEIIMSTSLGIAANELFKNGGGRGVVMLIVQVGSFLGGAYFPVNESGVMGLVAWASPIRWGNAALTQIIYAGHTAAAWSAIGLYLGAALLLLGATAAVRRTREGF</sequence>
<keyword evidence="9" id="KW-1185">Reference proteome</keyword>
<feature type="transmembrane region" description="Helical" evidence="6">
    <location>
        <begin position="256"/>
        <end position="279"/>
    </location>
</feature>
<dbReference type="Pfam" id="PF12698">
    <property type="entry name" value="ABC2_membrane_3"/>
    <property type="match status" value="1"/>
</dbReference>
<name>A0ABS3W972_9BACL</name>
<evidence type="ECO:0000256" key="2">
    <source>
        <dbReference type="ARBA" id="ARBA00022475"/>
    </source>
</evidence>
<evidence type="ECO:0000313" key="8">
    <source>
        <dbReference type="EMBL" id="MBO7744822.1"/>
    </source>
</evidence>
<comment type="subcellular location">
    <subcellularLocation>
        <location evidence="1">Cell membrane</location>
        <topology evidence="1">Multi-pass membrane protein</topology>
    </subcellularLocation>
</comment>
<feature type="transmembrane region" description="Helical" evidence="6">
    <location>
        <begin position="228"/>
        <end position="250"/>
    </location>
</feature>
<evidence type="ECO:0000256" key="4">
    <source>
        <dbReference type="ARBA" id="ARBA00022989"/>
    </source>
</evidence>
<evidence type="ECO:0000259" key="7">
    <source>
        <dbReference type="Pfam" id="PF12698"/>
    </source>
</evidence>
<evidence type="ECO:0000256" key="6">
    <source>
        <dbReference type="SAM" id="Phobius"/>
    </source>
</evidence>
<dbReference type="PANTHER" id="PTHR30294">
    <property type="entry name" value="MEMBRANE COMPONENT OF ABC TRANSPORTER YHHJ-RELATED"/>
    <property type="match status" value="1"/>
</dbReference>
<dbReference type="InterPro" id="IPR051449">
    <property type="entry name" value="ABC-2_transporter_component"/>
</dbReference>
<dbReference type="PANTHER" id="PTHR30294:SF48">
    <property type="entry name" value="LINEARMYCIN RESISTANCE PERMEASE PROTEIN LNRM"/>
    <property type="match status" value="1"/>
</dbReference>
<evidence type="ECO:0000256" key="1">
    <source>
        <dbReference type="ARBA" id="ARBA00004651"/>
    </source>
</evidence>
<comment type="caution">
    <text evidence="8">The sequence shown here is derived from an EMBL/GenBank/DDBJ whole genome shotgun (WGS) entry which is preliminary data.</text>
</comment>
<feature type="transmembrane region" description="Helical" evidence="6">
    <location>
        <begin position="21"/>
        <end position="44"/>
    </location>
</feature>
<dbReference type="EMBL" id="JAGGDJ010000005">
    <property type="protein sequence ID" value="MBO7744822.1"/>
    <property type="molecule type" value="Genomic_DNA"/>
</dbReference>